<name>A0A6J4VUU9_9BACT</name>
<dbReference type="Gene3D" id="2.60.200.20">
    <property type="match status" value="1"/>
</dbReference>
<dbReference type="PANTHER" id="PTHR36844">
    <property type="entry name" value="PROTEASE PRSW"/>
    <property type="match status" value="1"/>
</dbReference>
<feature type="transmembrane region" description="Helical" evidence="1">
    <location>
        <begin position="231"/>
        <end position="251"/>
    </location>
</feature>
<feature type="transmembrane region" description="Helical" evidence="1">
    <location>
        <begin position="50"/>
        <end position="75"/>
    </location>
</feature>
<feature type="transmembrane region" description="Helical" evidence="1">
    <location>
        <begin position="125"/>
        <end position="147"/>
    </location>
</feature>
<feature type="transmembrane region" description="Helical" evidence="1">
    <location>
        <begin position="188"/>
        <end position="219"/>
    </location>
</feature>
<keyword evidence="1" id="KW-0472">Membrane</keyword>
<dbReference type="AlphaFoldDB" id="A0A6J4VUU9"/>
<evidence type="ECO:0000256" key="1">
    <source>
        <dbReference type="SAM" id="Phobius"/>
    </source>
</evidence>
<keyword evidence="1" id="KW-0812">Transmembrane</keyword>
<feature type="transmembrane region" description="Helical" evidence="1">
    <location>
        <begin position="22"/>
        <end position="44"/>
    </location>
</feature>
<dbReference type="CDD" id="cd00060">
    <property type="entry name" value="FHA"/>
    <property type="match status" value="1"/>
</dbReference>
<dbReference type="SMART" id="SM00240">
    <property type="entry name" value="FHA"/>
    <property type="match status" value="1"/>
</dbReference>
<feature type="transmembrane region" description="Helical" evidence="1">
    <location>
        <begin position="87"/>
        <end position="113"/>
    </location>
</feature>
<dbReference type="PANTHER" id="PTHR36844:SF1">
    <property type="entry name" value="PROTEASE PRSW"/>
    <property type="match status" value="1"/>
</dbReference>
<protein>
    <recommendedName>
        <fullName evidence="2">FHA domain-containing protein</fullName>
    </recommendedName>
</protein>
<sequence>MSGGDTTQFLFAPDVRPDNRKYLLMLTSAFWTVCLGCTVLSVLLDVFSGGVVGILASPFIIGAALIPNIGIAFAIPRLQRFQRSHRYVLIGAFLGGAIVAIPPALVINTTLFLPIELSMSDMLELVGYGTIAGIVEEGIKGLILLFIYRRYRDEFHDPVDGVVLGALIGLGFAMTEDISYFFRGLDSGVFGLILTIFLRLVLGWMNHSVFTAITGLALGFARMGPPGPRRWLIPLGGYAVAAGLHNTFNFSATVLERIVPDSLLGLILTIVPLYGLTWTAMAIIGFIVVRGWHHEADIVRAELRDEIAGGTVTGREYEALPNPGQRRKVLREAQAQVGKGARQLLGKIFQLQIALALQKRHTTFGDQPAVPHLHSEPALRVRIAELRARLGAGPVAAVAGPAGFAPPPPPAYRIPPTSVPPLAPAHVPRPPVDPFAPIDPRPYRLVVTNGSAPGTAVLLRDGLTIGRAADRAEFILADPEVSSLHARISRDGGPPILIDADSTNGSFVNEERIASHPLRPGDRVRLGGVQLLVEVAG</sequence>
<feature type="domain" description="FHA" evidence="2">
    <location>
        <begin position="463"/>
        <end position="513"/>
    </location>
</feature>
<dbReference type="PROSITE" id="PS50006">
    <property type="entry name" value="FHA_DOMAIN"/>
    <property type="match status" value="1"/>
</dbReference>
<feature type="transmembrane region" description="Helical" evidence="1">
    <location>
        <begin position="159"/>
        <end position="182"/>
    </location>
</feature>
<keyword evidence="1" id="KW-1133">Transmembrane helix</keyword>
<reference evidence="3" key="1">
    <citation type="submission" date="2020-02" db="EMBL/GenBank/DDBJ databases">
        <authorList>
            <person name="Meier V. D."/>
        </authorList>
    </citation>
    <scope>NUCLEOTIDE SEQUENCE</scope>
    <source>
        <strain evidence="3">AVDCRST_MAG18</strain>
    </source>
</reference>
<dbReference type="Pfam" id="PF13367">
    <property type="entry name" value="PrsW-protease"/>
    <property type="match status" value="1"/>
</dbReference>
<dbReference type="InterPro" id="IPR008984">
    <property type="entry name" value="SMAD_FHA_dom_sf"/>
</dbReference>
<evidence type="ECO:0000259" key="2">
    <source>
        <dbReference type="PROSITE" id="PS50006"/>
    </source>
</evidence>
<organism evidence="3">
    <name type="scientific">uncultured Thermomicrobiales bacterium</name>
    <dbReference type="NCBI Taxonomy" id="1645740"/>
    <lineage>
        <taxon>Bacteria</taxon>
        <taxon>Pseudomonadati</taxon>
        <taxon>Thermomicrobiota</taxon>
        <taxon>Thermomicrobia</taxon>
        <taxon>Thermomicrobiales</taxon>
        <taxon>environmental samples</taxon>
    </lineage>
</organism>
<dbReference type="Pfam" id="PF00498">
    <property type="entry name" value="FHA"/>
    <property type="match status" value="1"/>
</dbReference>
<dbReference type="GO" id="GO:0008233">
    <property type="term" value="F:peptidase activity"/>
    <property type="evidence" value="ECO:0007669"/>
    <property type="project" value="InterPro"/>
</dbReference>
<dbReference type="SUPFAM" id="SSF49879">
    <property type="entry name" value="SMAD/FHA domain"/>
    <property type="match status" value="1"/>
</dbReference>
<dbReference type="EMBL" id="CADCWN010000309">
    <property type="protein sequence ID" value="CAA9586127.1"/>
    <property type="molecule type" value="Genomic_DNA"/>
</dbReference>
<accession>A0A6J4VUU9</accession>
<dbReference type="InterPro" id="IPR000253">
    <property type="entry name" value="FHA_dom"/>
</dbReference>
<evidence type="ECO:0000313" key="3">
    <source>
        <dbReference type="EMBL" id="CAA9586127.1"/>
    </source>
</evidence>
<feature type="transmembrane region" description="Helical" evidence="1">
    <location>
        <begin position="263"/>
        <end position="289"/>
    </location>
</feature>
<gene>
    <name evidence="3" type="ORF">AVDCRST_MAG18-3866</name>
</gene>
<proteinExistence type="predicted"/>
<dbReference type="InterPro" id="IPR026898">
    <property type="entry name" value="PrsW"/>
</dbReference>